<proteinExistence type="predicted"/>
<reference evidence="1 2" key="1">
    <citation type="journal article" date="2023" name="Mol. Biol. Evol.">
        <title>Genomics of Secondarily Temperate Adaptation in the Only Non-Antarctic Icefish.</title>
        <authorList>
            <person name="Rivera-Colon A.G."/>
            <person name="Rayamajhi N."/>
            <person name="Minhas B.F."/>
            <person name="Madrigal G."/>
            <person name="Bilyk K.T."/>
            <person name="Yoon V."/>
            <person name="Hune M."/>
            <person name="Gregory S."/>
            <person name="Cheng C.H.C."/>
            <person name="Catchen J.M."/>
        </authorList>
    </citation>
    <scope>NUCLEOTIDE SEQUENCE [LARGE SCALE GENOMIC DNA]</scope>
    <source>
        <strain evidence="1">JC2023a</strain>
    </source>
</reference>
<dbReference type="EMBL" id="JAULUE010002056">
    <property type="protein sequence ID" value="KAK5890562.1"/>
    <property type="molecule type" value="Genomic_DNA"/>
</dbReference>
<organism evidence="1 2">
    <name type="scientific">Champsocephalus esox</name>
    <name type="common">pike icefish</name>
    <dbReference type="NCBI Taxonomy" id="159716"/>
    <lineage>
        <taxon>Eukaryota</taxon>
        <taxon>Metazoa</taxon>
        <taxon>Chordata</taxon>
        <taxon>Craniata</taxon>
        <taxon>Vertebrata</taxon>
        <taxon>Euteleostomi</taxon>
        <taxon>Actinopterygii</taxon>
        <taxon>Neopterygii</taxon>
        <taxon>Teleostei</taxon>
        <taxon>Neoteleostei</taxon>
        <taxon>Acanthomorphata</taxon>
        <taxon>Eupercaria</taxon>
        <taxon>Perciformes</taxon>
        <taxon>Notothenioidei</taxon>
        <taxon>Channichthyidae</taxon>
        <taxon>Champsocephalus</taxon>
    </lineage>
</organism>
<sequence length="69" mass="8282">MHCWSLTAVCSLAHFARRLSQRIHPTWRLLQAKGFHTWFNLVKLLHQYSRVKLVHSSETQDSRKYRMST</sequence>
<dbReference type="Proteomes" id="UP001335648">
    <property type="component" value="Unassembled WGS sequence"/>
</dbReference>
<accession>A0AAN8BSZ9</accession>
<evidence type="ECO:0000313" key="1">
    <source>
        <dbReference type="EMBL" id="KAK5890562.1"/>
    </source>
</evidence>
<dbReference type="AlphaFoldDB" id="A0AAN8BSZ9"/>
<gene>
    <name evidence="1" type="ORF">CesoFtcFv8_014075</name>
</gene>
<comment type="caution">
    <text evidence="1">The sequence shown here is derived from an EMBL/GenBank/DDBJ whole genome shotgun (WGS) entry which is preliminary data.</text>
</comment>
<evidence type="ECO:0000313" key="2">
    <source>
        <dbReference type="Proteomes" id="UP001335648"/>
    </source>
</evidence>
<keyword evidence="2" id="KW-1185">Reference proteome</keyword>
<protein>
    <submittedName>
        <fullName evidence="1">Uncharacterized protein</fullName>
    </submittedName>
</protein>
<name>A0AAN8BSZ9_9TELE</name>